<proteinExistence type="predicted"/>
<dbReference type="Pfam" id="PF02627">
    <property type="entry name" value="CMD"/>
    <property type="match status" value="2"/>
</dbReference>
<dbReference type="InterPro" id="IPR029032">
    <property type="entry name" value="AhpD-like"/>
</dbReference>
<dbReference type="InterPro" id="IPR003779">
    <property type="entry name" value="CMD-like"/>
</dbReference>
<dbReference type="Proteomes" id="UP000251571">
    <property type="component" value="Unassembled WGS sequence"/>
</dbReference>
<evidence type="ECO:0000313" key="4">
    <source>
        <dbReference type="Proteomes" id="UP000245839"/>
    </source>
</evidence>
<name>A0A2Y9AQS7_9RHOB</name>
<dbReference type="SUPFAM" id="SSF69118">
    <property type="entry name" value="AhpD-like"/>
    <property type="match status" value="2"/>
</dbReference>
<reference evidence="5" key="2">
    <citation type="submission" date="2016-10" db="EMBL/GenBank/DDBJ databases">
        <authorList>
            <person name="Varghese N."/>
            <person name="Submissions S."/>
        </authorList>
    </citation>
    <scope>NUCLEOTIDE SEQUENCE [LARGE SCALE GENOMIC DNA]</scope>
    <source>
        <strain evidence="5">DSM 25227</strain>
    </source>
</reference>
<gene>
    <name evidence="2" type="ORF">BCF38_103412</name>
    <name evidence="3" type="ORF">SAMN05421539_103412</name>
</gene>
<organism evidence="3 5">
    <name type="scientific">Jannaschia seohaensis</name>
    <dbReference type="NCBI Taxonomy" id="475081"/>
    <lineage>
        <taxon>Bacteria</taxon>
        <taxon>Pseudomonadati</taxon>
        <taxon>Pseudomonadota</taxon>
        <taxon>Alphaproteobacteria</taxon>
        <taxon>Rhodobacterales</taxon>
        <taxon>Roseobacteraceae</taxon>
        <taxon>Jannaschia</taxon>
    </lineage>
</organism>
<evidence type="ECO:0000313" key="5">
    <source>
        <dbReference type="Proteomes" id="UP000251571"/>
    </source>
</evidence>
<accession>A0A2Y9AQS7</accession>
<evidence type="ECO:0000313" key="2">
    <source>
        <dbReference type="EMBL" id="PWJ20593.1"/>
    </source>
</evidence>
<reference evidence="2 4" key="3">
    <citation type="submission" date="2018-03" db="EMBL/GenBank/DDBJ databases">
        <title>Genomic Encyclopedia of Archaeal and Bacterial Type Strains, Phase II (KMG-II): from individual species to whole genera.</title>
        <authorList>
            <person name="Goeker M."/>
        </authorList>
    </citation>
    <scope>NUCLEOTIDE SEQUENCE [LARGE SCALE GENOMIC DNA]</scope>
    <source>
        <strain evidence="2 4">DSM 25227</strain>
    </source>
</reference>
<dbReference type="Gene3D" id="1.20.1290.10">
    <property type="entry name" value="AhpD-like"/>
    <property type="match status" value="2"/>
</dbReference>
<protein>
    <submittedName>
        <fullName evidence="3">Carboxymuconolactone decarboxylase family protein</fullName>
    </submittedName>
</protein>
<dbReference type="EMBL" id="QGDJ01000003">
    <property type="protein sequence ID" value="PWJ20593.1"/>
    <property type="molecule type" value="Genomic_DNA"/>
</dbReference>
<feature type="domain" description="Carboxymuconolactone decarboxylase-like" evidence="1">
    <location>
        <begin position="153"/>
        <end position="209"/>
    </location>
</feature>
<dbReference type="EMBL" id="UETC01000003">
    <property type="protein sequence ID" value="SSA44689.1"/>
    <property type="molecule type" value="Genomic_DNA"/>
</dbReference>
<evidence type="ECO:0000259" key="1">
    <source>
        <dbReference type="Pfam" id="PF02627"/>
    </source>
</evidence>
<dbReference type="RefSeq" id="WP_146204836.1">
    <property type="nucleotide sequence ID" value="NZ_QGDJ01000003.1"/>
</dbReference>
<dbReference type="Proteomes" id="UP000245839">
    <property type="component" value="Unassembled WGS sequence"/>
</dbReference>
<dbReference type="AlphaFoldDB" id="A0A2Y9AQS7"/>
<feature type="domain" description="Carboxymuconolactone decarboxylase-like" evidence="1">
    <location>
        <begin position="39"/>
        <end position="112"/>
    </location>
</feature>
<dbReference type="GO" id="GO:0051920">
    <property type="term" value="F:peroxiredoxin activity"/>
    <property type="evidence" value="ECO:0007669"/>
    <property type="project" value="InterPro"/>
</dbReference>
<dbReference type="OrthoDB" id="8682264at2"/>
<evidence type="ECO:0000313" key="3">
    <source>
        <dbReference type="EMBL" id="SSA44689.1"/>
    </source>
</evidence>
<keyword evidence="4" id="KW-1185">Reference proteome</keyword>
<sequence length="242" mass="25987">MADTTPPKTVADVEERLTSIRDKRGYLLPHHGLLAVANPALLSAYDTLYSELTLKDGVLTLHEKEVIWLIILVSTGEAIATHHIDRLRKAGGGEAEVAAALALAAWADGASRHRFVQTHWAAHLDGFDAVASYRSGLAALMERHPVEPWVAEIGLAAAHQCHRRWEWVGEHIAGAYRAGATERAIAEGLALAMFPGGVPNFVDACDIWKTLILDGKVEASDAFAAWARLSGQGGFDEASGVS</sequence>
<reference evidence="3" key="1">
    <citation type="submission" date="2016-10" db="EMBL/GenBank/DDBJ databases">
        <authorList>
            <person name="Cai Z."/>
        </authorList>
    </citation>
    <scope>NUCLEOTIDE SEQUENCE [LARGE SCALE GENOMIC DNA]</scope>
    <source>
        <strain evidence="3">DSM 25227</strain>
    </source>
</reference>